<dbReference type="PANTHER" id="PTHR42770">
    <property type="entry name" value="AMINO ACID TRANSPORTER-RELATED"/>
    <property type="match status" value="1"/>
</dbReference>
<dbReference type="Gene3D" id="1.20.1740.10">
    <property type="entry name" value="Amino acid/polyamine transporter I"/>
    <property type="match status" value="1"/>
</dbReference>
<keyword evidence="2 5" id="KW-0812">Transmembrane</keyword>
<evidence type="ECO:0008006" key="9">
    <source>
        <dbReference type="Google" id="ProtNLM"/>
    </source>
</evidence>
<accession>A0A381P6M7</accession>
<proteinExistence type="predicted"/>
<organism evidence="8">
    <name type="scientific">marine metagenome</name>
    <dbReference type="NCBI Taxonomy" id="408172"/>
    <lineage>
        <taxon>unclassified sequences</taxon>
        <taxon>metagenomes</taxon>
        <taxon>ecological metagenomes</taxon>
    </lineage>
</organism>
<evidence type="ECO:0000313" key="8">
    <source>
        <dbReference type="EMBL" id="SUZ62576.1"/>
    </source>
</evidence>
<dbReference type="Pfam" id="PF02080">
    <property type="entry name" value="TrkA_C"/>
    <property type="match status" value="1"/>
</dbReference>
<evidence type="ECO:0000256" key="3">
    <source>
        <dbReference type="ARBA" id="ARBA00022989"/>
    </source>
</evidence>
<feature type="domain" description="RCK C-terminal" evidence="7">
    <location>
        <begin position="327"/>
        <end position="412"/>
    </location>
</feature>
<keyword evidence="4 5" id="KW-0472">Membrane</keyword>
<dbReference type="InterPro" id="IPR002178">
    <property type="entry name" value="PTS_EIIA_type-2_dom"/>
</dbReference>
<dbReference type="InterPro" id="IPR016152">
    <property type="entry name" value="PTrfase/Anion_transptr"/>
</dbReference>
<dbReference type="GO" id="GO:0006813">
    <property type="term" value="P:potassium ion transport"/>
    <property type="evidence" value="ECO:0007669"/>
    <property type="project" value="InterPro"/>
</dbReference>
<name>A0A381P6M7_9ZZZZ</name>
<dbReference type="Pfam" id="PF00324">
    <property type="entry name" value="AA_permease"/>
    <property type="match status" value="1"/>
</dbReference>
<dbReference type="Pfam" id="PF00359">
    <property type="entry name" value="PTS_EIIA_2"/>
    <property type="match status" value="1"/>
</dbReference>
<protein>
    <recommendedName>
        <fullName evidence="9">RCK C-terminal domain-containing protein</fullName>
    </recommendedName>
</protein>
<dbReference type="EMBL" id="UINC01000879">
    <property type="protein sequence ID" value="SUZ62576.1"/>
    <property type="molecule type" value="Genomic_DNA"/>
</dbReference>
<evidence type="ECO:0000256" key="1">
    <source>
        <dbReference type="ARBA" id="ARBA00004141"/>
    </source>
</evidence>
<dbReference type="Gene3D" id="3.30.70.1450">
    <property type="entry name" value="Regulator of K+ conductance, C-terminal domain"/>
    <property type="match status" value="1"/>
</dbReference>
<feature type="transmembrane region" description="Helical" evidence="5">
    <location>
        <begin position="62"/>
        <end position="83"/>
    </location>
</feature>
<feature type="transmembrane region" description="Helical" evidence="5">
    <location>
        <begin position="37"/>
        <end position="56"/>
    </location>
</feature>
<comment type="subcellular location">
    <subcellularLocation>
        <location evidence="1">Membrane</location>
        <topology evidence="1">Multi-pass membrane protein</topology>
    </subcellularLocation>
</comment>
<dbReference type="SUPFAM" id="SSF116726">
    <property type="entry name" value="TrkA C-terminal domain-like"/>
    <property type="match status" value="1"/>
</dbReference>
<reference evidence="8" key="1">
    <citation type="submission" date="2018-05" db="EMBL/GenBank/DDBJ databases">
        <authorList>
            <person name="Lanie J.A."/>
            <person name="Ng W.-L."/>
            <person name="Kazmierczak K.M."/>
            <person name="Andrzejewski T.M."/>
            <person name="Davidsen T.M."/>
            <person name="Wayne K.J."/>
            <person name="Tettelin H."/>
            <person name="Glass J.I."/>
            <person name="Rusch D."/>
            <person name="Podicherti R."/>
            <person name="Tsui H.-C.T."/>
            <person name="Winkler M.E."/>
        </authorList>
    </citation>
    <scope>NUCLEOTIDE SEQUENCE</scope>
</reference>
<dbReference type="Gene3D" id="3.40.930.10">
    <property type="entry name" value="Mannitol-specific EII, Chain A"/>
    <property type="match status" value="1"/>
</dbReference>
<feature type="transmembrane region" description="Helical" evidence="5">
    <location>
        <begin position="120"/>
        <end position="139"/>
    </location>
</feature>
<evidence type="ECO:0000259" key="7">
    <source>
        <dbReference type="PROSITE" id="PS51202"/>
    </source>
</evidence>
<dbReference type="PROSITE" id="PS51094">
    <property type="entry name" value="PTS_EIIA_TYPE_2"/>
    <property type="match status" value="1"/>
</dbReference>
<dbReference type="PROSITE" id="PS51202">
    <property type="entry name" value="RCK_C"/>
    <property type="match status" value="1"/>
</dbReference>
<dbReference type="InterPro" id="IPR036721">
    <property type="entry name" value="RCK_C_sf"/>
</dbReference>
<dbReference type="InterPro" id="IPR006037">
    <property type="entry name" value="RCK_C"/>
</dbReference>
<evidence type="ECO:0000256" key="4">
    <source>
        <dbReference type="ARBA" id="ARBA00023136"/>
    </source>
</evidence>
<dbReference type="InterPro" id="IPR004841">
    <property type="entry name" value="AA-permease/SLC12A_dom"/>
</dbReference>
<evidence type="ECO:0000259" key="6">
    <source>
        <dbReference type="PROSITE" id="PS51094"/>
    </source>
</evidence>
<sequence length="420" mass="46324">FSSVANAGILSASRYPLAMSRDHVLPRFFSKLQSQGAPVYAIYTTVGLILVFVLLFDPSPIAKLAGAFQLMMFALSCLAVIVMRESRIESYDPRYRSPFYPWLHILGVLAPFWLIVQMGLLPSLFTGGLIIFGAMWYNYYARERVDREGAIFHVFERLGRQRDTGLDRELRQIMKEKGLRDADPFEEVVTRASIIDSPGGTGFRNIVSEASAHLAEACNLSAKELGDGFLEGTVVGMTPVSHGVALPHLRRPEIESAHLVLVRCPGGVEMGMDLAEGQHNQSEPVQAVFFLVSPLDNPGQHLRILAQIAGRVDKEDFMEAWLSAPNHQKLKEAILRDDRLLTLTLEAGTPSAILIGQSLKDILLPEGTLIALVRRGPDVVIPRGATELKRGDRLTIIGEPAGLDALGKRFKQQAQSPELH</sequence>
<feature type="domain" description="PTS EIIA type-2" evidence="6">
    <location>
        <begin position="187"/>
        <end position="337"/>
    </location>
</feature>
<feature type="transmembrane region" description="Helical" evidence="5">
    <location>
        <begin position="95"/>
        <end position="114"/>
    </location>
</feature>
<dbReference type="GO" id="GO:0008324">
    <property type="term" value="F:monoatomic cation transmembrane transporter activity"/>
    <property type="evidence" value="ECO:0007669"/>
    <property type="project" value="InterPro"/>
</dbReference>
<dbReference type="SUPFAM" id="SSF55804">
    <property type="entry name" value="Phoshotransferase/anion transport protein"/>
    <property type="match status" value="1"/>
</dbReference>
<keyword evidence="3 5" id="KW-1133">Transmembrane helix</keyword>
<dbReference type="AlphaFoldDB" id="A0A381P6M7"/>
<gene>
    <name evidence="8" type="ORF">METZ01_LOCUS15430</name>
</gene>
<dbReference type="InterPro" id="IPR050367">
    <property type="entry name" value="APC_superfamily"/>
</dbReference>
<dbReference type="GO" id="GO:0016020">
    <property type="term" value="C:membrane"/>
    <property type="evidence" value="ECO:0007669"/>
    <property type="project" value="UniProtKB-SubCell"/>
</dbReference>
<dbReference type="PANTHER" id="PTHR42770:SF7">
    <property type="entry name" value="MEMBRANE PROTEIN"/>
    <property type="match status" value="1"/>
</dbReference>
<evidence type="ECO:0000256" key="5">
    <source>
        <dbReference type="SAM" id="Phobius"/>
    </source>
</evidence>
<feature type="non-terminal residue" evidence="8">
    <location>
        <position position="1"/>
    </location>
</feature>
<evidence type="ECO:0000256" key="2">
    <source>
        <dbReference type="ARBA" id="ARBA00022692"/>
    </source>
</evidence>